<reference evidence="11" key="2">
    <citation type="journal article" date="2014" name="BMC Genomics">
        <title>A genomic perspective to assessing quality of mass-reared SIT flies used in Mediterranean fruit fly (Ceratitis capitata) eradication in California.</title>
        <authorList>
            <person name="Calla B."/>
            <person name="Hall B."/>
            <person name="Hou S."/>
            <person name="Geib S.M."/>
        </authorList>
    </citation>
    <scope>NUCLEOTIDE SEQUENCE</scope>
</reference>
<protein>
    <submittedName>
        <fullName evidence="11">Zinc finger protein 471</fullName>
    </submittedName>
</protein>
<dbReference type="InterPro" id="IPR036236">
    <property type="entry name" value="Znf_C2H2_sf"/>
</dbReference>
<dbReference type="GO" id="GO:0008270">
    <property type="term" value="F:zinc ion binding"/>
    <property type="evidence" value="ECO:0007669"/>
    <property type="project" value="UniProtKB-KW"/>
</dbReference>
<evidence type="ECO:0000256" key="8">
    <source>
        <dbReference type="SAM" id="MobiDB-lite"/>
    </source>
</evidence>
<feature type="compositionally biased region" description="Basic residues" evidence="8">
    <location>
        <begin position="313"/>
        <end position="324"/>
    </location>
</feature>
<evidence type="ECO:0000256" key="3">
    <source>
        <dbReference type="ARBA" id="ARBA00022771"/>
    </source>
</evidence>
<evidence type="ECO:0000256" key="2">
    <source>
        <dbReference type="ARBA" id="ARBA00022737"/>
    </source>
</evidence>
<accession>W8BPJ6</accession>
<dbReference type="GO" id="GO:0000981">
    <property type="term" value="F:DNA-binding transcription factor activity, RNA polymerase II-specific"/>
    <property type="evidence" value="ECO:0007669"/>
    <property type="project" value="TreeGrafter"/>
</dbReference>
<keyword evidence="4" id="KW-0862">Zinc</keyword>
<evidence type="ECO:0000256" key="7">
    <source>
        <dbReference type="PROSITE-ProRule" id="PRU00042"/>
    </source>
</evidence>
<organism evidence="11">
    <name type="scientific">Ceratitis capitata</name>
    <name type="common">Mediterranean fruit fly</name>
    <name type="synonym">Tephritis capitata</name>
    <dbReference type="NCBI Taxonomy" id="7213"/>
    <lineage>
        <taxon>Eukaryota</taxon>
        <taxon>Metazoa</taxon>
        <taxon>Ecdysozoa</taxon>
        <taxon>Arthropoda</taxon>
        <taxon>Hexapoda</taxon>
        <taxon>Insecta</taxon>
        <taxon>Pterygota</taxon>
        <taxon>Neoptera</taxon>
        <taxon>Endopterygota</taxon>
        <taxon>Diptera</taxon>
        <taxon>Brachycera</taxon>
        <taxon>Muscomorpha</taxon>
        <taxon>Tephritoidea</taxon>
        <taxon>Tephritidae</taxon>
        <taxon>Ceratitis</taxon>
        <taxon>Ceratitis</taxon>
    </lineage>
</organism>
<feature type="domain" description="C2H2-type" evidence="9">
    <location>
        <begin position="512"/>
        <end position="540"/>
    </location>
</feature>
<feature type="domain" description="C2H2-type" evidence="9">
    <location>
        <begin position="486"/>
        <end position="509"/>
    </location>
</feature>
<dbReference type="PROSITE" id="PS51029">
    <property type="entry name" value="MADF"/>
    <property type="match status" value="1"/>
</dbReference>
<dbReference type="GO" id="GO:0005634">
    <property type="term" value="C:nucleus"/>
    <property type="evidence" value="ECO:0007669"/>
    <property type="project" value="UniProtKB-ARBA"/>
</dbReference>
<dbReference type="GO" id="GO:0000978">
    <property type="term" value="F:RNA polymerase II cis-regulatory region sequence-specific DNA binding"/>
    <property type="evidence" value="ECO:0007669"/>
    <property type="project" value="TreeGrafter"/>
</dbReference>
<feature type="domain" description="C2H2-type" evidence="9">
    <location>
        <begin position="592"/>
        <end position="620"/>
    </location>
</feature>
<sequence length="649" mass="76096">MERAMAAQHVCINSKSPSSYNVVCNKCCSSPKFEHFDKFLAHSYAEHGPTVRRSALSIIPEDNLISARGSVSHLSAHSCLSATGDSSSLSNKTSTTDFNLSSLKRPCLLDIIELLNKCFCIWHRPTRESMPRSERLYAYQLILFKLREHLPFATFRDSRSIVRQLIQNYLRNQRLGEVDDLSVCSQKQDDNENWRLACQSPALKSKIVLDKLSFLKGSNERDVEELVPDKLCVFCNIGFQNTETLWTHMVSAHLPARKLQQASNVTLNTLATESTMDTAYSSGRRSRASRSTFDTEMDATQESCTLSEPTNLRRSRRRRRGIWQNRQRVRTKNKLLTLKRLQQRRQSMRQVKSEGDSTSVTFKPSTSCLSEYSDQFLEEFIDLYHQHPCLWNVNIPEYRSRKLRQAAYEVLQRTYCQLREVPTVTLRKVKSLIRRLRTYYSRLEQPNANPARSQIWQRLAFIDDRERQPKKRRRSRSVNTYEPLDYDCAVCARKFKQEKSLAKHKLMTHPPTECPSCRVTFKSADELVQHLLYMHDKEADCPLCKEAQSEWRSAAHLGVHFYEHRCPTCTEVFRDAGNYRRHRARCRNINRFRCNHCSFKFTNTLDFRRHTKVSHQDERPFKCDDCKISFKYLAPLTKHQRLHKRMRYF</sequence>
<dbReference type="PANTHER" id="PTHR24388">
    <property type="entry name" value="ZINC FINGER PROTEIN"/>
    <property type="match status" value="1"/>
</dbReference>
<keyword evidence="3 7" id="KW-0863">Zinc-finger</keyword>
<dbReference type="Gene3D" id="3.30.160.60">
    <property type="entry name" value="Classic Zinc Finger"/>
    <property type="match status" value="3"/>
</dbReference>
<dbReference type="Pfam" id="PF00096">
    <property type="entry name" value="zf-C2H2"/>
    <property type="match status" value="2"/>
</dbReference>
<keyword evidence="5" id="KW-0539">Nucleus</keyword>
<feature type="domain" description="MADF" evidence="10">
    <location>
        <begin position="379"/>
        <end position="467"/>
    </location>
</feature>
<evidence type="ECO:0000256" key="5">
    <source>
        <dbReference type="ARBA" id="ARBA00023242"/>
    </source>
</evidence>
<dbReference type="FunFam" id="3.30.160.60:FF:000446">
    <property type="entry name" value="Zinc finger protein"/>
    <property type="match status" value="1"/>
</dbReference>
<name>W8BPJ6_CERCA</name>
<evidence type="ECO:0000256" key="6">
    <source>
        <dbReference type="ARBA" id="ARBA00037948"/>
    </source>
</evidence>
<evidence type="ECO:0000259" key="9">
    <source>
        <dbReference type="PROSITE" id="PS50157"/>
    </source>
</evidence>
<dbReference type="SMART" id="SM00355">
    <property type="entry name" value="ZnF_C2H2"/>
    <property type="match status" value="7"/>
</dbReference>
<proteinExistence type="evidence at transcript level"/>
<dbReference type="InterPro" id="IPR013087">
    <property type="entry name" value="Znf_C2H2_type"/>
</dbReference>
<feature type="domain" description="C2H2-type" evidence="9">
    <location>
        <begin position="621"/>
        <end position="648"/>
    </location>
</feature>
<keyword evidence="2" id="KW-0677">Repeat</keyword>
<reference evidence="11" key="1">
    <citation type="submission" date="2013-07" db="EMBL/GenBank/DDBJ databases">
        <authorList>
            <person name="Geib S."/>
        </authorList>
    </citation>
    <scope>NUCLEOTIDE SEQUENCE</scope>
</reference>
<feature type="region of interest" description="Disordered" evidence="8">
    <location>
        <begin position="278"/>
        <end position="324"/>
    </location>
</feature>
<dbReference type="InterPro" id="IPR006578">
    <property type="entry name" value="MADF-dom"/>
</dbReference>
<evidence type="ECO:0000256" key="4">
    <source>
        <dbReference type="ARBA" id="ARBA00022833"/>
    </source>
</evidence>
<dbReference type="PANTHER" id="PTHR24388:SF53">
    <property type="entry name" value="CHORION TRANSCRIPTION FACTOR CF2-RELATED"/>
    <property type="match status" value="1"/>
</dbReference>
<feature type="compositionally biased region" description="Polar residues" evidence="8">
    <location>
        <begin position="292"/>
        <end position="312"/>
    </location>
</feature>
<gene>
    <name evidence="11" type="primary">ZN471</name>
</gene>
<evidence type="ECO:0000313" key="11">
    <source>
        <dbReference type="EMBL" id="JAC00858.1"/>
    </source>
</evidence>
<dbReference type="OrthoDB" id="6577442at2759"/>
<dbReference type="Pfam" id="PF10545">
    <property type="entry name" value="MADF_DNA_bdg"/>
    <property type="match status" value="1"/>
</dbReference>
<dbReference type="PROSITE" id="PS50157">
    <property type="entry name" value="ZINC_FINGER_C2H2_2"/>
    <property type="match status" value="4"/>
</dbReference>
<dbReference type="InterPro" id="IPR050527">
    <property type="entry name" value="Snail/Krueppel_Znf"/>
</dbReference>
<dbReference type="SUPFAM" id="SSF57667">
    <property type="entry name" value="beta-beta-alpha zinc fingers"/>
    <property type="match status" value="1"/>
</dbReference>
<dbReference type="PROSITE" id="PS00028">
    <property type="entry name" value="ZINC_FINGER_C2H2_1"/>
    <property type="match status" value="5"/>
</dbReference>
<keyword evidence="1" id="KW-0479">Metal-binding</keyword>
<comment type="similarity">
    <text evidence="6">Belongs to the snail C2H2-type zinc-finger protein family.</text>
</comment>
<dbReference type="SMART" id="SM00595">
    <property type="entry name" value="MADF"/>
    <property type="match status" value="1"/>
</dbReference>
<dbReference type="GeneID" id="101460959"/>
<evidence type="ECO:0000256" key="1">
    <source>
        <dbReference type="ARBA" id="ARBA00022723"/>
    </source>
</evidence>
<dbReference type="AlphaFoldDB" id="W8BPJ6"/>
<dbReference type="EMBL" id="GAMC01005698">
    <property type="protein sequence ID" value="JAC00858.1"/>
    <property type="molecule type" value="mRNA"/>
</dbReference>
<evidence type="ECO:0000259" key="10">
    <source>
        <dbReference type="PROSITE" id="PS51029"/>
    </source>
</evidence>